<evidence type="ECO:0000313" key="2">
    <source>
        <dbReference type="Proteomes" id="UP000027180"/>
    </source>
</evidence>
<dbReference type="KEGG" id="rei:IE4771_CH04201"/>
<protein>
    <submittedName>
        <fullName evidence="1">Uncharacterized protein</fullName>
    </submittedName>
</protein>
<gene>
    <name evidence="1" type="ORF">IE4771_CH04201</name>
</gene>
<organism evidence="1 2">
    <name type="scientific">Rhizobium etli bv. mimosae str. IE4771</name>
    <dbReference type="NCBI Taxonomy" id="1432050"/>
    <lineage>
        <taxon>Bacteria</taxon>
        <taxon>Pseudomonadati</taxon>
        <taxon>Pseudomonadota</taxon>
        <taxon>Alphaproteobacteria</taxon>
        <taxon>Hyphomicrobiales</taxon>
        <taxon>Rhizobiaceae</taxon>
        <taxon>Rhizobium/Agrobacterium group</taxon>
        <taxon>Rhizobium</taxon>
    </lineage>
</organism>
<dbReference type="HOGENOM" id="CLU_3029214_0_0_5"/>
<dbReference type="AlphaFoldDB" id="A0A060IB07"/>
<proteinExistence type="predicted"/>
<dbReference type="Proteomes" id="UP000027180">
    <property type="component" value="Chromosome"/>
</dbReference>
<dbReference type="EMBL" id="CP006986">
    <property type="protein sequence ID" value="AIC29250.1"/>
    <property type="molecule type" value="Genomic_DNA"/>
</dbReference>
<sequence length="55" mass="6031">MNLSGNLCGQSFVRQPFLKVTGDRGETVAIRIPREMHRPVFAVPIPSICGHGLAR</sequence>
<evidence type="ECO:0000313" key="1">
    <source>
        <dbReference type="EMBL" id="AIC29250.1"/>
    </source>
</evidence>
<name>A0A060IB07_RHIET</name>
<reference evidence="1 2" key="1">
    <citation type="submission" date="2013-12" db="EMBL/GenBank/DDBJ databases">
        <title>Complete genome sequence of Rhizobium etli bv. mimosae IE4771.</title>
        <authorList>
            <person name="Bustos P."/>
            <person name="Santamaria R.I."/>
            <person name="Lozano L."/>
            <person name="Ormeno-Orrillo E."/>
            <person name="Rogel M.A."/>
            <person name="Romero D."/>
            <person name="Cevallos M.A."/>
            <person name="Martinez-Romero E."/>
            <person name="Gonzalez V."/>
        </authorList>
    </citation>
    <scope>NUCLEOTIDE SEQUENCE [LARGE SCALE GENOMIC DNA]</scope>
    <source>
        <strain evidence="1 2">IE4771</strain>
    </source>
</reference>
<accession>A0A060IB07</accession>